<dbReference type="GeneID" id="19166915"/>
<evidence type="ECO:0000313" key="4">
    <source>
        <dbReference type="Proteomes" id="UP000019478"/>
    </source>
</evidence>
<accession>W9YB13</accession>
<feature type="region of interest" description="Disordered" evidence="1">
    <location>
        <begin position="21"/>
        <end position="137"/>
    </location>
</feature>
<name>W9YB13_9EURO</name>
<dbReference type="RefSeq" id="XP_007731115.1">
    <property type="nucleotide sequence ID" value="XM_007732925.1"/>
</dbReference>
<dbReference type="PANTHER" id="PTHR22306">
    <property type="entry name" value="CHROMOSOME 7 OPEN READING FRAME 50"/>
    <property type="match status" value="1"/>
</dbReference>
<dbReference type="STRING" id="1182542.W9YB13"/>
<gene>
    <name evidence="3" type="ORF">A1O3_02785</name>
</gene>
<feature type="compositionally biased region" description="Basic and acidic residues" evidence="1">
    <location>
        <begin position="345"/>
        <end position="354"/>
    </location>
</feature>
<sequence>MQQAGVPAWKRIGLKLKYAKESPELTATSNSNQDDILARPGELQSSSAEPPKKKRRVGPETNGHPTDTVGNTNTSRTDQAIEEARRPKKPKKRVSFSADTKPISSSPAASSPEEDSKLNEHLANKKKPKSKSKQMLQHVPAQRLNASLDYLNQYHTNRTIWKFNKNRETWILKHAFTEDDIPREYDIALAKYIHGLQGSGARDRLRAQCLDILRKEEEARREVNASHEDRGQLHDEEFSQRFRKDLEFSSGPGGGEGGEEYVAWIRQKSRAQLLLWSLGFDDRSVVTNGIQPSDPKGGLGDGYTNGDGKQTHREKKRKNRTAVVDYDSSSSSSSDSDTDSEDSDGEVRQQRQAEEETSSSGSSDDDTDSDSTDVDSAD</sequence>
<dbReference type="AlphaFoldDB" id="W9YB13"/>
<dbReference type="EMBL" id="AMGY01000002">
    <property type="protein sequence ID" value="EXJ89718.1"/>
    <property type="molecule type" value="Genomic_DNA"/>
</dbReference>
<dbReference type="eggNOG" id="KOG4829">
    <property type="taxonomic scope" value="Eukaryota"/>
</dbReference>
<dbReference type="Proteomes" id="UP000019478">
    <property type="component" value="Unassembled WGS sequence"/>
</dbReference>
<proteinExistence type="predicted"/>
<protein>
    <recommendedName>
        <fullName evidence="2">WKF domain-containing protein</fullName>
    </recommendedName>
</protein>
<evidence type="ECO:0000259" key="2">
    <source>
        <dbReference type="Pfam" id="PF10180"/>
    </source>
</evidence>
<evidence type="ECO:0000313" key="3">
    <source>
        <dbReference type="EMBL" id="EXJ89718.1"/>
    </source>
</evidence>
<feature type="compositionally biased region" description="Basic and acidic residues" evidence="1">
    <location>
        <begin position="114"/>
        <end position="123"/>
    </location>
</feature>
<feature type="compositionally biased region" description="Polar residues" evidence="1">
    <location>
        <begin position="25"/>
        <end position="34"/>
    </location>
</feature>
<feature type="compositionally biased region" description="Polar residues" evidence="1">
    <location>
        <begin position="63"/>
        <end position="78"/>
    </location>
</feature>
<dbReference type="Pfam" id="PF10180">
    <property type="entry name" value="WKF"/>
    <property type="match status" value="1"/>
</dbReference>
<feature type="region of interest" description="Disordered" evidence="1">
    <location>
        <begin position="287"/>
        <end position="378"/>
    </location>
</feature>
<organism evidence="3 4">
    <name type="scientific">Capronia epimyces CBS 606.96</name>
    <dbReference type="NCBI Taxonomy" id="1182542"/>
    <lineage>
        <taxon>Eukaryota</taxon>
        <taxon>Fungi</taxon>
        <taxon>Dikarya</taxon>
        <taxon>Ascomycota</taxon>
        <taxon>Pezizomycotina</taxon>
        <taxon>Eurotiomycetes</taxon>
        <taxon>Chaetothyriomycetidae</taxon>
        <taxon>Chaetothyriales</taxon>
        <taxon>Herpotrichiellaceae</taxon>
        <taxon>Capronia</taxon>
    </lineage>
</organism>
<feature type="compositionally biased region" description="Acidic residues" evidence="1">
    <location>
        <begin position="363"/>
        <end position="378"/>
    </location>
</feature>
<dbReference type="HOGENOM" id="CLU_045013_0_0_1"/>
<evidence type="ECO:0000256" key="1">
    <source>
        <dbReference type="SAM" id="MobiDB-lite"/>
    </source>
</evidence>
<comment type="caution">
    <text evidence="3">The sequence shown here is derived from an EMBL/GenBank/DDBJ whole genome shotgun (WGS) entry which is preliminary data.</text>
</comment>
<dbReference type="PANTHER" id="PTHR22306:SF2">
    <property type="entry name" value="CHROMOSOME 7 OPEN READING FRAME 50"/>
    <property type="match status" value="1"/>
</dbReference>
<reference evidence="3 4" key="1">
    <citation type="submission" date="2013-03" db="EMBL/GenBank/DDBJ databases">
        <title>The Genome Sequence of Capronia epimyces CBS 606.96.</title>
        <authorList>
            <consortium name="The Broad Institute Genomics Platform"/>
            <person name="Cuomo C."/>
            <person name="de Hoog S."/>
            <person name="Gorbushina A."/>
            <person name="Walker B."/>
            <person name="Young S.K."/>
            <person name="Zeng Q."/>
            <person name="Gargeya S."/>
            <person name="Fitzgerald M."/>
            <person name="Haas B."/>
            <person name="Abouelleil A."/>
            <person name="Allen A.W."/>
            <person name="Alvarado L."/>
            <person name="Arachchi H.M."/>
            <person name="Berlin A.M."/>
            <person name="Chapman S.B."/>
            <person name="Gainer-Dewar J."/>
            <person name="Goldberg J."/>
            <person name="Griggs A."/>
            <person name="Gujja S."/>
            <person name="Hansen M."/>
            <person name="Howarth C."/>
            <person name="Imamovic A."/>
            <person name="Ireland A."/>
            <person name="Larimer J."/>
            <person name="McCowan C."/>
            <person name="Murphy C."/>
            <person name="Pearson M."/>
            <person name="Poon T.W."/>
            <person name="Priest M."/>
            <person name="Roberts A."/>
            <person name="Saif S."/>
            <person name="Shea T."/>
            <person name="Sisk P."/>
            <person name="Sykes S."/>
            <person name="Wortman J."/>
            <person name="Nusbaum C."/>
            <person name="Birren B."/>
        </authorList>
    </citation>
    <scope>NUCLEOTIDE SEQUENCE [LARGE SCALE GENOMIC DNA]</scope>
    <source>
        <strain evidence="3 4">CBS 606.96</strain>
    </source>
</reference>
<keyword evidence="4" id="KW-1185">Reference proteome</keyword>
<feature type="domain" description="WKF" evidence="2">
    <location>
        <begin position="149"/>
        <end position="211"/>
    </location>
</feature>
<dbReference type="InterPro" id="IPR019327">
    <property type="entry name" value="WKF"/>
</dbReference>
<dbReference type="OrthoDB" id="10261563at2759"/>
<feature type="compositionally biased region" description="Low complexity" evidence="1">
    <location>
        <begin position="325"/>
        <end position="335"/>
    </location>
</feature>